<dbReference type="InterPro" id="IPR018712">
    <property type="entry name" value="Tle1-like_cat"/>
</dbReference>
<organism evidence="3 4">
    <name type="scientific">Penicillium frequentans</name>
    <dbReference type="NCBI Taxonomy" id="3151616"/>
    <lineage>
        <taxon>Eukaryota</taxon>
        <taxon>Fungi</taxon>
        <taxon>Dikarya</taxon>
        <taxon>Ascomycota</taxon>
        <taxon>Pezizomycotina</taxon>
        <taxon>Eurotiomycetes</taxon>
        <taxon>Eurotiomycetidae</taxon>
        <taxon>Eurotiales</taxon>
        <taxon>Aspergillaceae</taxon>
        <taxon>Penicillium</taxon>
    </lineage>
</organism>
<dbReference type="PANTHER" id="PTHR33840:SF16">
    <property type="entry name" value="DUF2235 DOMAIN-CONTAINING PROTEIN"/>
    <property type="match status" value="1"/>
</dbReference>
<dbReference type="Proteomes" id="UP001220324">
    <property type="component" value="Unassembled WGS sequence"/>
</dbReference>
<feature type="compositionally biased region" description="Basic and acidic residues" evidence="1">
    <location>
        <begin position="389"/>
        <end position="402"/>
    </location>
</feature>
<gene>
    <name evidence="3" type="ORF">N7494_007326</name>
</gene>
<dbReference type="GO" id="GO:0017000">
    <property type="term" value="P:antibiotic biosynthetic process"/>
    <property type="evidence" value="ECO:0007669"/>
    <property type="project" value="UniProtKB-ARBA"/>
</dbReference>
<dbReference type="PANTHER" id="PTHR33840">
    <property type="match status" value="1"/>
</dbReference>
<dbReference type="Pfam" id="PF09994">
    <property type="entry name" value="T6SS_Tle1-like_cat"/>
    <property type="match status" value="1"/>
</dbReference>
<evidence type="ECO:0000259" key="2">
    <source>
        <dbReference type="Pfam" id="PF09994"/>
    </source>
</evidence>
<dbReference type="GO" id="GO:0072330">
    <property type="term" value="P:monocarboxylic acid biosynthetic process"/>
    <property type="evidence" value="ECO:0007669"/>
    <property type="project" value="UniProtKB-ARBA"/>
</dbReference>
<evidence type="ECO:0000313" key="4">
    <source>
        <dbReference type="Proteomes" id="UP001220324"/>
    </source>
</evidence>
<reference evidence="3 4" key="1">
    <citation type="journal article" date="2023" name="IMA Fungus">
        <title>Comparative genomic study of the Penicillium genus elucidates a diverse pangenome and 15 lateral gene transfer events.</title>
        <authorList>
            <person name="Petersen C."/>
            <person name="Sorensen T."/>
            <person name="Nielsen M.R."/>
            <person name="Sondergaard T.E."/>
            <person name="Sorensen J.L."/>
            <person name="Fitzpatrick D.A."/>
            <person name="Frisvad J.C."/>
            <person name="Nielsen K.L."/>
        </authorList>
    </citation>
    <scope>NUCLEOTIDE SEQUENCE [LARGE SCALE GENOMIC DNA]</scope>
    <source>
        <strain evidence="3 4">IBT 35679</strain>
    </source>
</reference>
<dbReference type="AlphaFoldDB" id="A0AAD6CTY5"/>
<dbReference type="InterPro" id="IPR029058">
    <property type="entry name" value="AB_hydrolase_fold"/>
</dbReference>
<comment type="caution">
    <text evidence="3">The sequence shown here is derived from an EMBL/GenBank/DDBJ whole genome shotgun (WGS) entry which is preliminary data.</text>
</comment>
<sequence>MPKLQILRMESLESDPLFSGESIEFNDVEQAKPIRPMRRLILCLDGSWQSSNHGEKNIASNIAKLSRSIASCQKTGEDEVIHQIVYYDGGVGTGDSAPKEDASITAKALAEGQKAFEGAFGRGVEENVCEAYNFLVSNWLPGDEIYIFGFSRGAYTARAVAGLVCNLGICFPDMMDDWWAIYDEYKKRPLKKEEPKPANNGIHVPDAMQQSTWGLYNVNKDWKDRFYKNVDIEVVGVFDTVGALGWPSNKYVPFGGNANDTKYGFHDTNLHKNIKNAFHALALDEHRHAFPPTMWSLPKGVYTNLVQCWFPGYHINIGGGSEDTMKHYGDMESMANLSLVWMIDQVRKQTNLTFETYALARFYHHYTCTIVDLSQRSFKEGDSECHYAKKLDQSKRRQDVPDPKNPTAYGGWGMGYRPDSINSITGYSGSTTRTPGQYKKDGDTKEFIHPVVAYAMGKAYREAHVEGTVLNYQPAALAGFERVKNPEVECSWSDTGLQPLEGWYWRKQIKGAKYAETPYTTRLSNWYNSSCPPEEDQDILIPEMNLWEDKDSNMFNERDYMRADWLALKAPLMGFHDDVKLAMQNCALTQDQSASEDALRREGLLLNALKYVTARENGSSSLDKSLIHSLRRTESPGLNAGEKLKLLEQAGNRTRMFLATLDS</sequence>
<keyword evidence="4" id="KW-1185">Reference proteome</keyword>
<proteinExistence type="predicted"/>
<name>A0AAD6CTY5_9EURO</name>
<accession>A0AAD6CTY5</accession>
<evidence type="ECO:0000313" key="3">
    <source>
        <dbReference type="EMBL" id="KAJ5537847.1"/>
    </source>
</evidence>
<evidence type="ECO:0000256" key="1">
    <source>
        <dbReference type="SAM" id="MobiDB-lite"/>
    </source>
</evidence>
<dbReference type="EMBL" id="JAQIZZ010000006">
    <property type="protein sequence ID" value="KAJ5537847.1"/>
    <property type="molecule type" value="Genomic_DNA"/>
</dbReference>
<dbReference type="SUPFAM" id="SSF53474">
    <property type="entry name" value="alpha/beta-Hydrolases"/>
    <property type="match status" value="1"/>
</dbReference>
<feature type="region of interest" description="Disordered" evidence="1">
    <location>
        <begin position="389"/>
        <end position="412"/>
    </location>
</feature>
<protein>
    <recommendedName>
        <fullName evidence="2">T6SS Phospholipase effector Tle1-like catalytic domain-containing protein</fullName>
    </recommendedName>
</protein>
<feature type="domain" description="T6SS Phospholipase effector Tle1-like catalytic" evidence="2">
    <location>
        <begin position="38"/>
        <end position="345"/>
    </location>
</feature>